<dbReference type="EMBL" id="RCNR01000004">
    <property type="protein sequence ID" value="MUH34759.1"/>
    <property type="molecule type" value="Genomic_DNA"/>
</dbReference>
<dbReference type="PROSITE" id="PS51257">
    <property type="entry name" value="PROKAR_LIPOPROTEIN"/>
    <property type="match status" value="1"/>
</dbReference>
<comment type="caution">
    <text evidence="2">The sequence shown here is derived from an EMBL/GenBank/DDBJ whole genome shotgun (WGS) entry which is preliminary data.</text>
</comment>
<dbReference type="SUPFAM" id="SSF56300">
    <property type="entry name" value="Metallo-dependent phosphatases"/>
    <property type="match status" value="1"/>
</dbReference>
<feature type="domain" description="Calcineurin-like phosphoesterase" evidence="1">
    <location>
        <begin position="33"/>
        <end position="209"/>
    </location>
</feature>
<dbReference type="InterPro" id="IPR029052">
    <property type="entry name" value="Metallo-depent_PP-like"/>
</dbReference>
<evidence type="ECO:0000313" key="3">
    <source>
        <dbReference type="Proteomes" id="UP000540519"/>
    </source>
</evidence>
<evidence type="ECO:0000259" key="1">
    <source>
        <dbReference type="Pfam" id="PF00149"/>
    </source>
</evidence>
<dbReference type="Proteomes" id="UP000540519">
    <property type="component" value="Unassembled WGS sequence"/>
</dbReference>
<dbReference type="RefSeq" id="WP_155598753.1">
    <property type="nucleotide sequence ID" value="NZ_RCNR01000004.1"/>
</dbReference>
<dbReference type="Pfam" id="PF00149">
    <property type="entry name" value="Metallophos"/>
    <property type="match status" value="1"/>
</dbReference>
<name>A0A7X3D017_9FLAO</name>
<protein>
    <submittedName>
        <fullName evidence="2">Metallophosphoesterase</fullName>
    </submittedName>
</protein>
<evidence type="ECO:0000313" key="2">
    <source>
        <dbReference type="EMBL" id="MUH34759.1"/>
    </source>
</evidence>
<dbReference type="OrthoDB" id="5695107at2"/>
<sequence length="609" mass="69419">MIRNLTLYLVLFAFCACKSQQLQPEEKQSSTEIKIAFMADVHFADVYPDLEESHFKGIYDTIQNKGRLIRTMNAQLHSTRLFNENYFAFFAALDDAVAKGIKTIALPGDFSDDGQPLHIKGLRKILDRYAKEHGISFFLINGNHDPTTPFGDQGGKADFLGANGKAQPLMSEVGKYRANAAYQNPTQVVADLKEWGYADMVKELRNHGFFPQENYLFWSTPFSEYTCEDYTFKKAEKASELERRKYSLDTTDVFLPDVSYLVEPVDGLWLLALDANVYLPKENGGFSGAGIGYNEVLTHKKHLIRWTEKVVKEASRHGKTVIAFSHYPMIDFNDGASGEIKGLFGEGAFQAYRIPTELVGQTFADIGLKVHVGGHMHLNDTGKITTDLGNVLVNIQSPSLAAYVPAYKILTIENEHELNIETVVLDKVKGYDTFFDSYEKEYDFLESKSADRLWEKGILSSPSYLEYTKIHLQELVRLRFMPDDWPKELTEQLLGFNGWELLMASGYEQNLKFELQQEGLAKKDFENWEGADLIVDFYKFKNGDELAKRDIDLERLKAYKFLMGQWSQKDEIGAQFLLKQFASIFKKQMEGEPSANFSIDLKTGELNRY</sequence>
<dbReference type="AlphaFoldDB" id="A0A7X3D017"/>
<proteinExistence type="predicted"/>
<dbReference type="InterPro" id="IPR004843">
    <property type="entry name" value="Calcineurin-like_PHP"/>
</dbReference>
<reference evidence="2 3" key="1">
    <citation type="journal article" date="2019" name="Mar. Drugs">
        <title>Comparative Genomics and CAZyme Genome Repertoires of Marine Zobellia amurskyensis KMM 3526(T) and Zobellia laminariae KMM 3676(T).</title>
        <authorList>
            <person name="Chernysheva N."/>
            <person name="Bystritskaya E."/>
            <person name="Stenkova A."/>
            <person name="Golovkin I."/>
            <person name="Nedashkovskaya O."/>
            <person name="Isaeva M."/>
        </authorList>
    </citation>
    <scope>NUCLEOTIDE SEQUENCE [LARGE SCALE GENOMIC DNA]</scope>
    <source>
        <strain evidence="2 3">KMM 3526</strain>
    </source>
</reference>
<gene>
    <name evidence="2" type="ORF">D9O36_02795</name>
</gene>
<organism evidence="2 3">
    <name type="scientific">Zobellia amurskyensis</name>
    <dbReference type="NCBI Taxonomy" id="248905"/>
    <lineage>
        <taxon>Bacteria</taxon>
        <taxon>Pseudomonadati</taxon>
        <taxon>Bacteroidota</taxon>
        <taxon>Flavobacteriia</taxon>
        <taxon>Flavobacteriales</taxon>
        <taxon>Flavobacteriaceae</taxon>
        <taxon>Zobellia</taxon>
    </lineage>
</organism>
<keyword evidence="3" id="KW-1185">Reference proteome</keyword>
<dbReference type="Gene3D" id="3.60.21.10">
    <property type="match status" value="2"/>
</dbReference>
<accession>A0A7X3D017</accession>
<dbReference type="GO" id="GO:0016787">
    <property type="term" value="F:hydrolase activity"/>
    <property type="evidence" value="ECO:0007669"/>
    <property type="project" value="InterPro"/>
</dbReference>